<comment type="similarity">
    <text evidence="1">Belongs to the transferase hexapeptide repeat family.</text>
</comment>
<evidence type="ECO:0000313" key="8">
    <source>
        <dbReference type="Proteomes" id="UP000237684"/>
    </source>
</evidence>
<dbReference type="Pfam" id="PF17836">
    <property type="entry name" value="PglD_N"/>
    <property type="match status" value="1"/>
</dbReference>
<name>A0A2S8SSD7_9BACT</name>
<dbReference type="EMBL" id="NIGF01000009">
    <property type="protein sequence ID" value="PQV63688.1"/>
    <property type="molecule type" value="Genomic_DNA"/>
</dbReference>
<dbReference type="InterPro" id="IPR020019">
    <property type="entry name" value="AcTrfase_PglD-like"/>
</dbReference>
<evidence type="ECO:0000259" key="6">
    <source>
        <dbReference type="Pfam" id="PF17836"/>
    </source>
</evidence>
<dbReference type="PROSITE" id="PS00101">
    <property type="entry name" value="HEXAPEP_TRANSFERASES"/>
    <property type="match status" value="1"/>
</dbReference>
<sequence>MQNKLLIWGAGGHALVVADIVRCENKYEICGFIDSTSEEDSNTSFCGAPLFSGRRISHLTRELGVDNIIIAVGNCDQRLKLSADAQSMGFQLATAIHPKSVIASDAIIGSGTVIAPGAIINPSCKIGTNVIINTMSSVDHECILGNGVHISPGAHIAGKVAVGRATWIGIGSVVKDRIQIGNRVLVGAGSIVVKDIPDNMIVYGNPARIVRNNP</sequence>
<feature type="active site" description="Proton acceptor" evidence="4">
    <location>
        <position position="140"/>
    </location>
</feature>
<evidence type="ECO:0000256" key="5">
    <source>
        <dbReference type="PIRSR" id="PIRSR620019-2"/>
    </source>
</evidence>
<keyword evidence="3" id="KW-0677">Repeat</keyword>
<comment type="caution">
    <text evidence="7">The sequence shown here is derived from an EMBL/GenBank/DDBJ whole genome shotgun (WGS) entry which is preliminary data.</text>
</comment>
<keyword evidence="7" id="KW-0012">Acyltransferase</keyword>
<keyword evidence="8" id="KW-1185">Reference proteome</keyword>
<dbReference type="InterPro" id="IPR050179">
    <property type="entry name" value="Trans_hexapeptide_repeat"/>
</dbReference>
<organism evidence="7 8">
    <name type="scientific">Abditibacterium utsteinense</name>
    <dbReference type="NCBI Taxonomy" id="1960156"/>
    <lineage>
        <taxon>Bacteria</taxon>
        <taxon>Pseudomonadati</taxon>
        <taxon>Abditibacteriota</taxon>
        <taxon>Abditibacteriia</taxon>
        <taxon>Abditibacteriales</taxon>
        <taxon>Abditibacteriaceae</taxon>
        <taxon>Abditibacterium</taxon>
    </lineage>
</organism>
<proteinExistence type="inferred from homology"/>
<keyword evidence="2 7" id="KW-0808">Transferase</keyword>
<dbReference type="GO" id="GO:0016746">
    <property type="term" value="F:acyltransferase activity"/>
    <property type="evidence" value="ECO:0007669"/>
    <property type="project" value="UniProtKB-KW"/>
</dbReference>
<dbReference type="InterPro" id="IPR011004">
    <property type="entry name" value="Trimer_LpxA-like_sf"/>
</dbReference>
<dbReference type="PANTHER" id="PTHR43300:SF7">
    <property type="entry name" value="UDP-N-ACETYLBACILLOSAMINE N-ACETYLTRANSFERASE"/>
    <property type="match status" value="1"/>
</dbReference>
<feature type="domain" description="PglD N-terminal" evidence="6">
    <location>
        <begin position="4"/>
        <end position="82"/>
    </location>
</feature>
<dbReference type="PANTHER" id="PTHR43300">
    <property type="entry name" value="ACETYLTRANSFERASE"/>
    <property type="match status" value="1"/>
</dbReference>
<dbReference type="Gene3D" id="3.40.50.20">
    <property type="match status" value="1"/>
</dbReference>
<dbReference type="AlphaFoldDB" id="A0A2S8SSD7"/>
<dbReference type="InterPro" id="IPR018357">
    <property type="entry name" value="Hexapep_transf_CS"/>
</dbReference>
<dbReference type="FunCoup" id="A0A2S8SSD7">
    <property type="interactions" value="4"/>
</dbReference>
<dbReference type="NCBIfam" id="TIGR03570">
    <property type="entry name" value="NeuD_NnaD"/>
    <property type="match status" value="1"/>
</dbReference>
<dbReference type="OrthoDB" id="9794407at2"/>
<dbReference type="SUPFAM" id="SSF51161">
    <property type="entry name" value="Trimeric LpxA-like enzymes"/>
    <property type="match status" value="1"/>
</dbReference>
<gene>
    <name evidence="7" type="ORF">B1R32_10927</name>
</gene>
<dbReference type="Proteomes" id="UP000237684">
    <property type="component" value="Unassembled WGS sequence"/>
</dbReference>
<evidence type="ECO:0000256" key="3">
    <source>
        <dbReference type="ARBA" id="ARBA00022737"/>
    </source>
</evidence>
<accession>A0A2S8SSD7</accession>
<evidence type="ECO:0000313" key="7">
    <source>
        <dbReference type="EMBL" id="PQV63688.1"/>
    </source>
</evidence>
<dbReference type="InParanoid" id="A0A2S8SSD7"/>
<dbReference type="InterPro" id="IPR041561">
    <property type="entry name" value="PglD_N"/>
</dbReference>
<evidence type="ECO:0000256" key="2">
    <source>
        <dbReference type="ARBA" id="ARBA00022679"/>
    </source>
</evidence>
<feature type="binding site" evidence="5">
    <location>
        <position position="149"/>
    </location>
    <ligand>
        <name>acetyl-CoA</name>
        <dbReference type="ChEBI" id="CHEBI:57288"/>
    </ligand>
</feature>
<protein>
    <submittedName>
        <fullName evidence="7">Sugar O-acyltransferase, sialic acid O-acetyltransferase NeuD family</fullName>
    </submittedName>
</protein>
<evidence type="ECO:0000256" key="1">
    <source>
        <dbReference type="ARBA" id="ARBA00007274"/>
    </source>
</evidence>
<dbReference type="CDD" id="cd03360">
    <property type="entry name" value="LbH_AT_putative"/>
    <property type="match status" value="1"/>
</dbReference>
<feature type="binding site" evidence="5">
    <location>
        <position position="73"/>
    </location>
    <ligand>
        <name>substrate</name>
    </ligand>
</feature>
<dbReference type="RefSeq" id="WP_105483849.1">
    <property type="nucleotide sequence ID" value="NZ_NIGF01000009.1"/>
</dbReference>
<dbReference type="Gene3D" id="2.160.10.10">
    <property type="entry name" value="Hexapeptide repeat proteins"/>
    <property type="match status" value="1"/>
</dbReference>
<evidence type="ECO:0000256" key="4">
    <source>
        <dbReference type="PIRSR" id="PIRSR620019-1"/>
    </source>
</evidence>
<feature type="site" description="Increases basicity of active site His" evidence="4">
    <location>
        <position position="141"/>
    </location>
</feature>
<reference evidence="7 8" key="1">
    <citation type="journal article" date="2018" name="Syst. Appl. Microbiol.">
        <title>Abditibacterium utsteinense sp. nov., the first cultivated member of candidate phylum FBP, isolated from ice-free Antarctic soil samples.</title>
        <authorList>
            <person name="Tahon G."/>
            <person name="Tytgat B."/>
            <person name="Lebbe L."/>
            <person name="Carlier A."/>
            <person name="Willems A."/>
        </authorList>
    </citation>
    <scope>NUCLEOTIDE SEQUENCE [LARGE SCALE GENOMIC DNA]</scope>
    <source>
        <strain evidence="7 8">LMG 29911</strain>
    </source>
</reference>
<feature type="binding site" evidence="5">
    <location>
        <position position="170"/>
    </location>
    <ligand>
        <name>acetyl-CoA</name>
        <dbReference type="ChEBI" id="CHEBI:57288"/>
    </ligand>
</feature>